<dbReference type="GO" id="GO:0009737">
    <property type="term" value="P:response to abscisic acid"/>
    <property type="evidence" value="ECO:0007669"/>
    <property type="project" value="TreeGrafter"/>
</dbReference>
<organism evidence="3 4">
    <name type="scientific">Malus domestica</name>
    <name type="common">Apple</name>
    <name type="synonym">Pyrus malus</name>
    <dbReference type="NCBI Taxonomy" id="3750"/>
    <lineage>
        <taxon>Eukaryota</taxon>
        <taxon>Viridiplantae</taxon>
        <taxon>Streptophyta</taxon>
        <taxon>Embryophyta</taxon>
        <taxon>Tracheophyta</taxon>
        <taxon>Spermatophyta</taxon>
        <taxon>Magnoliopsida</taxon>
        <taxon>eudicotyledons</taxon>
        <taxon>Gunneridae</taxon>
        <taxon>Pentapetalae</taxon>
        <taxon>rosids</taxon>
        <taxon>fabids</taxon>
        <taxon>Rosales</taxon>
        <taxon>Rosaceae</taxon>
        <taxon>Amygdaloideae</taxon>
        <taxon>Maleae</taxon>
        <taxon>Malus</taxon>
    </lineage>
</organism>
<dbReference type="InterPro" id="IPR001858">
    <property type="entry name" value="Phosphatidylethanolamine-bd_CS"/>
</dbReference>
<comment type="caution">
    <text evidence="3">The sequence shown here is derived from an EMBL/GenBank/DDBJ whole genome shotgun (WGS) entry which is preliminary data.</text>
</comment>
<dbReference type="PROSITE" id="PS01220">
    <property type="entry name" value="PBP"/>
    <property type="match status" value="1"/>
</dbReference>
<dbReference type="GO" id="GO:0010030">
    <property type="term" value="P:positive regulation of seed germination"/>
    <property type="evidence" value="ECO:0007669"/>
    <property type="project" value="TreeGrafter"/>
</dbReference>
<evidence type="ECO:0000313" key="4">
    <source>
        <dbReference type="Proteomes" id="UP000290289"/>
    </source>
</evidence>
<gene>
    <name evidence="3" type="ORF">DVH24_009127</name>
</gene>
<dbReference type="InterPro" id="IPR035810">
    <property type="entry name" value="PEBP_euk"/>
</dbReference>
<dbReference type="PANTHER" id="PTHR11362:SF82">
    <property type="entry name" value="PHOSPHATIDYLETHANOLAMINE-BINDING PROTEIN 4"/>
    <property type="match status" value="1"/>
</dbReference>
<dbReference type="EMBL" id="RDQH01000332">
    <property type="protein sequence ID" value="RXH96623.1"/>
    <property type="molecule type" value="Genomic_DNA"/>
</dbReference>
<keyword evidence="4" id="KW-1185">Reference proteome</keyword>
<evidence type="ECO:0000313" key="3">
    <source>
        <dbReference type="EMBL" id="RXH96623.1"/>
    </source>
</evidence>
<feature type="transmembrane region" description="Helical" evidence="2">
    <location>
        <begin position="34"/>
        <end position="54"/>
    </location>
</feature>
<dbReference type="Pfam" id="PF01161">
    <property type="entry name" value="PBP"/>
    <property type="match status" value="1"/>
</dbReference>
<dbReference type="FunFam" id="3.90.280.10:FF:000001">
    <property type="entry name" value="Terminal flower 1"/>
    <property type="match status" value="1"/>
</dbReference>
<proteinExistence type="inferred from homology"/>
<keyword evidence="2" id="KW-0472">Membrane</keyword>
<dbReference type="SUPFAM" id="SSF49777">
    <property type="entry name" value="PEBP-like"/>
    <property type="match status" value="1"/>
</dbReference>
<name>A0A498JRW4_MALDO</name>
<comment type="similarity">
    <text evidence="1">Belongs to the phosphatidylethanolamine-binding protein family.</text>
</comment>
<dbReference type="Proteomes" id="UP000290289">
    <property type="component" value="Chromosome 6"/>
</dbReference>
<protein>
    <submittedName>
        <fullName evidence="3">Uncharacterized protein</fullName>
    </submittedName>
</protein>
<reference evidence="3 4" key="1">
    <citation type="submission" date="2018-10" db="EMBL/GenBank/DDBJ databases">
        <title>A high-quality apple genome assembly.</title>
        <authorList>
            <person name="Hu J."/>
        </authorList>
    </citation>
    <scope>NUCLEOTIDE SEQUENCE [LARGE SCALE GENOMIC DNA]</scope>
    <source>
        <strain evidence="4">cv. HFTH1</strain>
        <tissue evidence="3">Young leaf</tissue>
    </source>
</reference>
<sequence>MDPRPPESPKKRLQGLLRTTKHSGDECGEREKTIILFLLLLMHCLAFLFFLVFAPNFLPDLMAASVDPLVVGRVIGDVVDMFVPTLSMSVYFGSKHVTNGCDIKPSMAINPPKITFTGHPGELYTLVMTDPDAPSPSEPSMREWVHWIVSDIPGGTNPLRGKEILPYVGPRPPVGIHRYILVLFQQKAPVGLVEQPPSRAHFNTRFFAAQLDLGLPVSTVYFNCQKEPANRRR</sequence>
<accession>A0A498JRW4</accession>
<evidence type="ECO:0000256" key="2">
    <source>
        <dbReference type="SAM" id="Phobius"/>
    </source>
</evidence>
<dbReference type="STRING" id="3750.A0A498JRW4"/>
<evidence type="ECO:0000256" key="1">
    <source>
        <dbReference type="ARBA" id="ARBA00007091"/>
    </source>
</evidence>
<dbReference type="Gene3D" id="3.90.280.10">
    <property type="entry name" value="PEBP-like"/>
    <property type="match status" value="1"/>
</dbReference>
<dbReference type="PANTHER" id="PTHR11362">
    <property type="entry name" value="PHOSPHATIDYLETHANOLAMINE-BINDING PROTEIN"/>
    <property type="match status" value="1"/>
</dbReference>
<dbReference type="CDD" id="cd00866">
    <property type="entry name" value="PEBP_euk"/>
    <property type="match status" value="1"/>
</dbReference>
<keyword evidence="2" id="KW-0812">Transmembrane</keyword>
<dbReference type="InterPro" id="IPR008914">
    <property type="entry name" value="PEBP"/>
</dbReference>
<dbReference type="InterPro" id="IPR036610">
    <property type="entry name" value="PEBP-like_sf"/>
</dbReference>
<dbReference type="AlphaFoldDB" id="A0A498JRW4"/>
<keyword evidence="2" id="KW-1133">Transmembrane helix</keyword>